<dbReference type="AlphaFoldDB" id="A0A7J8ZRD1"/>
<dbReference type="PANTHER" id="PTHR11783">
    <property type="entry name" value="SULFOTRANSFERASE SULT"/>
    <property type="match status" value="1"/>
</dbReference>
<name>A0A7J8ZRD1_9ROSI</name>
<proteinExistence type="inferred from homology"/>
<dbReference type="GO" id="GO:0008146">
    <property type="term" value="F:sulfotransferase activity"/>
    <property type="evidence" value="ECO:0007669"/>
    <property type="project" value="InterPro"/>
</dbReference>
<comment type="caution">
    <text evidence="5">The sequence shown here is derived from an EMBL/GenBank/DDBJ whole genome shotgun (WGS) entry which is preliminary data.</text>
</comment>
<evidence type="ECO:0000256" key="1">
    <source>
        <dbReference type="ARBA" id="ARBA00005771"/>
    </source>
</evidence>
<dbReference type="InterPro" id="IPR027417">
    <property type="entry name" value="P-loop_NTPase"/>
</dbReference>
<dbReference type="SUPFAM" id="SSF52540">
    <property type="entry name" value="P-loop containing nucleoside triphosphate hydrolases"/>
    <property type="match status" value="1"/>
</dbReference>
<evidence type="ECO:0000256" key="2">
    <source>
        <dbReference type="ARBA" id="ARBA00022679"/>
    </source>
</evidence>
<evidence type="ECO:0000313" key="5">
    <source>
        <dbReference type="EMBL" id="MBA0714255.1"/>
    </source>
</evidence>
<dbReference type="InterPro" id="IPR000863">
    <property type="entry name" value="Sulfotransferase_dom"/>
</dbReference>
<accession>A0A7J8ZRD1</accession>
<protein>
    <recommendedName>
        <fullName evidence="3">Sulfotransferase</fullName>
        <ecNumber evidence="3">2.8.2.-</ecNumber>
    </recommendedName>
</protein>
<evidence type="ECO:0000259" key="4">
    <source>
        <dbReference type="Pfam" id="PF00685"/>
    </source>
</evidence>
<dbReference type="Proteomes" id="UP000593574">
    <property type="component" value="Unassembled WGS sequence"/>
</dbReference>
<comment type="similarity">
    <text evidence="1 3">Belongs to the sulfotransferase 1 family.</text>
</comment>
<dbReference type="Gene3D" id="3.40.50.300">
    <property type="entry name" value="P-loop containing nucleotide triphosphate hydrolases"/>
    <property type="match status" value="1"/>
</dbReference>
<organism evidence="5 6">
    <name type="scientific">Gossypium laxum</name>
    <dbReference type="NCBI Taxonomy" id="34288"/>
    <lineage>
        <taxon>Eukaryota</taxon>
        <taxon>Viridiplantae</taxon>
        <taxon>Streptophyta</taxon>
        <taxon>Embryophyta</taxon>
        <taxon>Tracheophyta</taxon>
        <taxon>Spermatophyta</taxon>
        <taxon>Magnoliopsida</taxon>
        <taxon>eudicotyledons</taxon>
        <taxon>Gunneridae</taxon>
        <taxon>Pentapetalae</taxon>
        <taxon>rosids</taxon>
        <taxon>malvids</taxon>
        <taxon>Malvales</taxon>
        <taxon>Malvaceae</taxon>
        <taxon>Malvoideae</taxon>
        <taxon>Gossypium</taxon>
    </lineage>
</organism>
<keyword evidence="6" id="KW-1185">Reference proteome</keyword>
<dbReference type="Pfam" id="PF00685">
    <property type="entry name" value="Sulfotransfer_1"/>
    <property type="match status" value="1"/>
</dbReference>
<evidence type="ECO:0000256" key="3">
    <source>
        <dbReference type="RuleBase" id="RU361155"/>
    </source>
</evidence>
<reference evidence="5 6" key="1">
    <citation type="journal article" date="2019" name="Genome Biol. Evol.">
        <title>Insights into the evolution of the New World diploid cottons (Gossypium, subgenus Houzingenia) based on genome sequencing.</title>
        <authorList>
            <person name="Grover C.E."/>
            <person name="Arick M.A. 2nd"/>
            <person name="Thrash A."/>
            <person name="Conover J.L."/>
            <person name="Sanders W.S."/>
            <person name="Peterson D.G."/>
            <person name="Frelichowski J.E."/>
            <person name="Scheffler J.A."/>
            <person name="Scheffler B.E."/>
            <person name="Wendel J.F."/>
        </authorList>
    </citation>
    <scope>NUCLEOTIDE SEQUENCE [LARGE SCALE GENOMIC DNA]</scope>
    <source>
        <strain evidence="5">4</strain>
        <tissue evidence="5">Leaf</tissue>
    </source>
</reference>
<feature type="domain" description="Sulfotransferase" evidence="4">
    <location>
        <begin position="53"/>
        <end position="310"/>
    </location>
</feature>
<dbReference type="EC" id="2.8.2.-" evidence="3"/>
<evidence type="ECO:0000313" key="6">
    <source>
        <dbReference type="Proteomes" id="UP000593574"/>
    </source>
</evidence>
<dbReference type="EMBL" id="JABEZV010000007">
    <property type="protein sequence ID" value="MBA0714255.1"/>
    <property type="molecule type" value="Genomic_DNA"/>
</dbReference>
<gene>
    <name evidence="5" type="ORF">Golax_013239</name>
</gene>
<keyword evidence="2 3" id="KW-0808">Transferase</keyword>
<sequence length="316" mass="36631">MECGDFSTFYTSMGQLPKVTWFRLDLYNWDGFWYLGHHLPGAMAAKSNFQAKDDDVLLTSSIKTGTTWLKAIIPTIMNPDGRKDDDSDDPLLKHHPNELMPSLELGFYKVNPNPDLSHMPSPRLFRTHVPYTSLPESVKTSACKIVYITRDPKDTFVSTWHFLNALIGDRGIDPWPFKDAYESFCNGVHAAGPFYDHVLGYWRESIKRPEKIYFMRYEDMKKDPKGEVKKLACFLGRPFEKEEEVEKVLWRCSLDRLKNLEVNQHGIDPWLGIANKHYFRRGIVGDWKNHFTDEMKEKLGQLTAMKFEGSGLDFGY</sequence>